<dbReference type="EMBL" id="AAEW02000009">
    <property type="protein sequence ID" value="EAT15689.1"/>
    <property type="molecule type" value="Genomic_DNA"/>
</dbReference>
<dbReference type="PANTHER" id="PTHR46268">
    <property type="entry name" value="STRESS RESPONSE PROTEIN NHAX"/>
    <property type="match status" value="1"/>
</dbReference>
<organism evidence="3 4">
    <name type="scientific">Desulfuromonas acetoxidans (strain DSM 684 / 11070)</name>
    <dbReference type="NCBI Taxonomy" id="281689"/>
    <lineage>
        <taxon>Bacteria</taxon>
        <taxon>Pseudomonadati</taxon>
        <taxon>Thermodesulfobacteriota</taxon>
        <taxon>Desulfuromonadia</taxon>
        <taxon>Desulfuromonadales</taxon>
        <taxon>Desulfuromonadaceae</taxon>
        <taxon>Desulfuromonas</taxon>
    </lineage>
</organism>
<comment type="similarity">
    <text evidence="1">Belongs to the universal stress protein A family.</text>
</comment>
<dbReference type="InterPro" id="IPR006015">
    <property type="entry name" value="Universal_stress_UspA"/>
</dbReference>
<dbReference type="Pfam" id="PF00582">
    <property type="entry name" value="Usp"/>
    <property type="match status" value="1"/>
</dbReference>
<comment type="caution">
    <text evidence="3">The sequence shown here is derived from an EMBL/GenBank/DDBJ whole genome shotgun (WGS) entry which is preliminary data.</text>
</comment>
<proteinExistence type="inferred from homology"/>
<reference evidence="3" key="2">
    <citation type="submission" date="2006-05" db="EMBL/GenBank/DDBJ databases">
        <title>Sequencing of the draft genome and assembly of Desulfuromonas acetoxidans DSM 684.</title>
        <authorList>
            <consortium name="US DOE Joint Genome Institute (JGI-PGF)"/>
            <person name="Copeland A."/>
            <person name="Lucas S."/>
            <person name="Lapidus A."/>
            <person name="Barry K."/>
            <person name="Detter J.C."/>
            <person name="Glavina del Rio T."/>
            <person name="Hammon N."/>
            <person name="Israni S."/>
            <person name="Dalin E."/>
            <person name="Tice H."/>
            <person name="Bruce D."/>
            <person name="Pitluck S."/>
            <person name="Richardson P."/>
        </authorList>
    </citation>
    <scope>NUCLEOTIDE SEQUENCE [LARGE SCALE GENOMIC DNA]</scope>
    <source>
        <strain evidence="3">DSM 684</strain>
    </source>
</reference>
<dbReference type="PANTHER" id="PTHR46268:SF6">
    <property type="entry name" value="UNIVERSAL STRESS PROTEIN UP12"/>
    <property type="match status" value="1"/>
</dbReference>
<dbReference type="RefSeq" id="WP_006000686.1">
    <property type="nucleotide sequence ID" value="NZ_AAEW02000009.1"/>
</dbReference>
<accession>Q1JZ78</accession>
<reference evidence="3" key="1">
    <citation type="submission" date="2006-05" db="EMBL/GenBank/DDBJ databases">
        <title>Annotation of the draft genome assembly of Desulfuromonas acetoxidans DSM 684.</title>
        <authorList>
            <consortium name="US DOE Joint Genome Institute (JGI-ORNL)"/>
            <person name="Larimer F."/>
            <person name="Land M."/>
            <person name="Hauser L."/>
        </authorList>
    </citation>
    <scope>NUCLEOTIDE SEQUENCE [LARGE SCALE GENOMIC DNA]</scope>
    <source>
        <strain evidence="3">DSM 684</strain>
    </source>
</reference>
<name>Q1JZ78_DESA6</name>
<dbReference type="Proteomes" id="UP000005695">
    <property type="component" value="Unassembled WGS sequence"/>
</dbReference>
<evidence type="ECO:0000313" key="4">
    <source>
        <dbReference type="Proteomes" id="UP000005695"/>
    </source>
</evidence>
<dbReference type="InterPro" id="IPR006016">
    <property type="entry name" value="UspA"/>
</dbReference>
<dbReference type="InterPro" id="IPR014729">
    <property type="entry name" value="Rossmann-like_a/b/a_fold"/>
</dbReference>
<gene>
    <name evidence="3" type="ORF">Dace_1551</name>
</gene>
<evidence type="ECO:0000256" key="1">
    <source>
        <dbReference type="ARBA" id="ARBA00008791"/>
    </source>
</evidence>
<dbReference type="Gene3D" id="3.40.50.620">
    <property type="entry name" value="HUPs"/>
    <property type="match status" value="1"/>
</dbReference>
<sequence>MSFKILVPICDGVTSKATVQALIDHKDQFNTPITLLHVVNLDKMDYRMIPDFQIDMVRQYATKTGEKFLAEQTTLLQNAGLEIIARMETGSPRDTICRIANEENFSLVIIGRHSSGEIRDVLFGSVSNHVLHGVKCPVLLF</sequence>
<dbReference type="PRINTS" id="PR01438">
    <property type="entry name" value="UNVRSLSTRESS"/>
</dbReference>
<protein>
    <submittedName>
        <fullName evidence="3">UspA</fullName>
    </submittedName>
</protein>
<evidence type="ECO:0000259" key="2">
    <source>
        <dbReference type="Pfam" id="PF00582"/>
    </source>
</evidence>
<dbReference type="CDD" id="cd00293">
    <property type="entry name" value="USP-like"/>
    <property type="match status" value="1"/>
</dbReference>
<dbReference type="SUPFAM" id="SSF52402">
    <property type="entry name" value="Adenine nucleotide alpha hydrolases-like"/>
    <property type="match status" value="1"/>
</dbReference>
<keyword evidence="4" id="KW-1185">Reference proteome</keyword>
<evidence type="ECO:0000313" key="3">
    <source>
        <dbReference type="EMBL" id="EAT15689.1"/>
    </source>
</evidence>
<feature type="domain" description="UspA" evidence="2">
    <location>
        <begin position="2"/>
        <end position="140"/>
    </location>
</feature>
<dbReference type="AlphaFoldDB" id="Q1JZ78"/>
<dbReference type="OrthoDB" id="5401998at2"/>